<dbReference type="AlphaFoldDB" id="A0A6J8EY51"/>
<dbReference type="Pfam" id="PF02115">
    <property type="entry name" value="Rho_GDI"/>
    <property type="match status" value="1"/>
</dbReference>
<dbReference type="PANTHER" id="PTHR10980">
    <property type="entry name" value="RHO GDP-DISSOCIATION INHIBITOR"/>
    <property type="match status" value="1"/>
</dbReference>
<evidence type="ECO:0000256" key="1">
    <source>
        <dbReference type="ARBA" id="ARBA00004496"/>
    </source>
</evidence>
<comment type="similarity">
    <text evidence="2">Belongs to the Rho GDI family.</text>
</comment>
<dbReference type="OrthoDB" id="1683373at2759"/>
<evidence type="ECO:0000313" key="5">
    <source>
        <dbReference type="EMBL" id="CAC5425414.1"/>
    </source>
</evidence>
<dbReference type="InterPro" id="IPR014756">
    <property type="entry name" value="Ig_E-set"/>
</dbReference>
<sequence length="269" mass="30889">MKPWCMFYYAGSQNQPTPALKGRKRKLHFVEEIKMAESEANPAPEDVHEEDTNAPGYKPPEFEPLENILKKDQEDESLNKYKQALLGGGDAKDPFPNDPRRVIVTELALVVQDREDVTLDLTGDLSKLKDQVFVIKEGSAYKMRVKFFVQKKEIVSGDLSKLKEQVFTIKEAAPYKMRVKFFVQKGELVSGLKYIQKTYRKGVKVDTSKFMVGSYPPKAEAHTWSTPIEDAPSGMLARGDYKVESLFTDDDKNEHLKWTWKFEIKKDWA</sequence>
<evidence type="ECO:0000256" key="2">
    <source>
        <dbReference type="ARBA" id="ARBA00009758"/>
    </source>
</evidence>
<proteinExistence type="inferred from homology"/>
<comment type="subcellular location">
    <subcellularLocation>
        <location evidence="1">Cytoplasm</location>
    </subcellularLocation>
</comment>
<organism evidence="5 6">
    <name type="scientific">Mytilus coruscus</name>
    <name type="common">Sea mussel</name>
    <dbReference type="NCBI Taxonomy" id="42192"/>
    <lineage>
        <taxon>Eukaryota</taxon>
        <taxon>Metazoa</taxon>
        <taxon>Spiralia</taxon>
        <taxon>Lophotrochozoa</taxon>
        <taxon>Mollusca</taxon>
        <taxon>Bivalvia</taxon>
        <taxon>Autobranchia</taxon>
        <taxon>Pteriomorphia</taxon>
        <taxon>Mytilida</taxon>
        <taxon>Mytiloidea</taxon>
        <taxon>Mytilidae</taxon>
        <taxon>Mytilinae</taxon>
        <taxon>Mytilus</taxon>
    </lineage>
</organism>
<dbReference type="PANTHER" id="PTHR10980:SF3">
    <property type="entry name" value="LD16419P"/>
    <property type="match status" value="1"/>
</dbReference>
<name>A0A6J8EY51_MYTCO</name>
<dbReference type="GO" id="GO:0007266">
    <property type="term" value="P:Rho protein signal transduction"/>
    <property type="evidence" value="ECO:0007669"/>
    <property type="project" value="InterPro"/>
</dbReference>
<keyword evidence="6" id="KW-1185">Reference proteome</keyword>
<dbReference type="GO" id="GO:0005829">
    <property type="term" value="C:cytosol"/>
    <property type="evidence" value="ECO:0007669"/>
    <property type="project" value="TreeGrafter"/>
</dbReference>
<dbReference type="EMBL" id="CACVKT020010232">
    <property type="protein sequence ID" value="CAC5425414.1"/>
    <property type="molecule type" value="Genomic_DNA"/>
</dbReference>
<reference evidence="5 6" key="1">
    <citation type="submission" date="2020-06" db="EMBL/GenBank/DDBJ databases">
        <authorList>
            <person name="Li R."/>
            <person name="Bekaert M."/>
        </authorList>
    </citation>
    <scope>NUCLEOTIDE SEQUENCE [LARGE SCALE GENOMIC DNA]</scope>
    <source>
        <strain evidence="6">wild</strain>
    </source>
</reference>
<dbReference type="Gene3D" id="2.70.50.30">
    <property type="entry name" value="Coagulation Factor XIII, subunit A, domain 1"/>
    <property type="match status" value="2"/>
</dbReference>
<protein>
    <submittedName>
        <fullName evidence="5">ARHGDI</fullName>
    </submittedName>
</protein>
<dbReference type="GO" id="GO:0005094">
    <property type="term" value="F:Rho GDP-dissociation inhibitor activity"/>
    <property type="evidence" value="ECO:0007669"/>
    <property type="project" value="InterPro"/>
</dbReference>
<gene>
    <name evidence="5" type="ORF">MCOR_57237</name>
</gene>
<feature type="region of interest" description="Disordered" evidence="4">
    <location>
        <begin position="36"/>
        <end position="63"/>
    </location>
</feature>
<dbReference type="InterPro" id="IPR000406">
    <property type="entry name" value="Rho_GDI"/>
</dbReference>
<dbReference type="FunFam" id="2.70.50.30:FF:000003">
    <property type="entry name" value="Rho GDP-dissociation inhibitor 1"/>
    <property type="match status" value="1"/>
</dbReference>
<evidence type="ECO:0000256" key="3">
    <source>
        <dbReference type="ARBA" id="ARBA00022490"/>
    </source>
</evidence>
<dbReference type="Proteomes" id="UP000507470">
    <property type="component" value="Unassembled WGS sequence"/>
</dbReference>
<evidence type="ECO:0000313" key="6">
    <source>
        <dbReference type="Proteomes" id="UP000507470"/>
    </source>
</evidence>
<accession>A0A6J8EY51</accession>
<keyword evidence="3" id="KW-0963">Cytoplasm</keyword>
<dbReference type="GO" id="GO:0016020">
    <property type="term" value="C:membrane"/>
    <property type="evidence" value="ECO:0007669"/>
    <property type="project" value="TreeGrafter"/>
</dbReference>
<dbReference type="InterPro" id="IPR024792">
    <property type="entry name" value="RhoGDI_dom_sf"/>
</dbReference>
<evidence type="ECO:0000256" key="4">
    <source>
        <dbReference type="SAM" id="MobiDB-lite"/>
    </source>
</evidence>
<dbReference type="SUPFAM" id="SSF81296">
    <property type="entry name" value="E set domains"/>
    <property type="match status" value="2"/>
</dbReference>